<keyword evidence="1" id="KW-1133">Transmembrane helix</keyword>
<dbReference type="OrthoDB" id="2687954at2759"/>
<dbReference type="HOGENOM" id="CLU_1397162_0_0_1"/>
<keyword evidence="1" id="KW-0812">Transmembrane</keyword>
<proteinExistence type="predicted"/>
<dbReference type="EMBL" id="KN835526">
    <property type="protein sequence ID" value="KIK36473.1"/>
    <property type="molecule type" value="Genomic_DNA"/>
</dbReference>
<feature type="transmembrane region" description="Helical" evidence="1">
    <location>
        <begin position="82"/>
        <end position="100"/>
    </location>
</feature>
<name>A0A0D0AX97_9AGAM</name>
<keyword evidence="1" id="KW-0472">Membrane</keyword>
<dbReference type="InParanoid" id="A0A0D0AX97"/>
<accession>A0A0D0AX97</accession>
<evidence type="ECO:0000313" key="3">
    <source>
        <dbReference type="Proteomes" id="UP000054485"/>
    </source>
</evidence>
<evidence type="ECO:0000256" key="1">
    <source>
        <dbReference type="SAM" id="Phobius"/>
    </source>
</evidence>
<dbReference type="Proteomes" id="UP000054485">
    <property type="component" value="Unassembled WGS sequence"/>
</dbReference>
<organism evidence="2 3">
    <name type="scientific">Suillus luteus UH-Slu-Lm8-n1</name>
    <dbReference type="NCBI Taxonomy" id="930992"/>
    <lineage>
        <taxon>Eukaryota</taxon>
        <taxon>Fungi</taxon>
        <taxon>Dikarya</taxon>
        <taxon>Basidiomycota</taxon>
        <taxon>Agaricomycotina</taxon>
        <taxon>Agaricomycetes</taxon>
        <taxon>Agaricomycetidae</taxon>
        <taxon>Boletales</taxon>
        <taxon>Suillineae</taxon>
        <taxon>Suillaceae</taxon>
        <taxon>Suillus</taxon>
    </lineage>
</organism>
<keyword evidence="3" id="KW-1185">Reference proteome</keyword>
<dbReference type="AlphaFoldDB" id="A0A0D0AX97"/>
<sequence length="163" mass="17630">YIMSLVGLNLTDEYSQFLYDGAHPISNFTLRPDELEFAVARAAAQVVWIAGQMGTTNGGIQPGNGTAYVNEELIALRLNINLLPLAFAASASVIMFGLALHMTRSFDASNDSQAAIPNIGVLQLLWLGHRSVSINEALEDVEHPTEANLRRAGMIDVCLTKAM</sequence>
<reference evidence="2 3" key="1">
    <citation type="submission" date="2014-04" db="EMBL/GenBank/DDBJ databases">
        <authorList>
            <consortium name="DOE Joint Genome Institute"/>
            <person name="Kuo A."/>
            <person name="Ruytinx J."/>
            <person name="Rineau F."/>
            <person name="Colpaert J."/>
            <person name="Kohler A."/>
            <person name="Nagy L.G."/>
            <person name="Floudas D."/>
            <person name="Copeland A."/>
            <person name="Barry K.W."/>
            <person name="Cichocki N."/>
            <person name="Veneault-Fourrey C."/>
            <person name="LaButti K."/>
            <person name="Lindquist E.A."/>
            <person name="Lipzen A."/>
            <person name="Lundell T."/>
            <person name="Morin E."/>
            <person name="Murat C."/>
            <person name="Sun H."/>
            <person name="Tunlid A."/>
            <person name="Henrissat B."/>
            <person name="Grigoriev I.V."/>
            <person name="Hibbett D.S."/>
            <person name="Martin F."/>
            <person name="Nordberg H.P."/>
            <person name="Cantor M.N."/>
            <person name="Hua S.X."/>
        </authorList>
    </citation>
    <scope>NUCLEOTIDE SEQUENCE [LARGE SCALE GENOMIC DNA]</scope>
    <source>
        <strain evidence="2 3">UH-Slu-Lm8-n1</strain>
    </source>
</reference>
<evidence type="ECO:0000313" key="2">
    <source>
        <dbReference type="EMBL" id="KIK36473.1"/>
    </source>
</evidence>
<dbReference type="STRING" id="930992.A0A0D0AX97"/>
<reference evidence="3" key="2">
    <citation type="submission" date="2015-01" db="EMBL/GenBank/DDBJ databases">
        <title>Evolutionary Origins and Diversification of the Mycorrhizal Mutualists.</title>
        <authorList>
            <consortium name="DOE Joint Genome Institute"/>
            <consortium name="Mycorrhizal Genomics Consortium"/>
            <person name="Kohler A."/>
            <person name="Kuo A."/>
            <person name="Nagy L.G."/>
            <person name="Floudas D."/>
            <person name="Copeland A."/>
            <person name="Barry K.W."/>
            <person name="Cichocki N."/>
            <person name="Veneault-Fourrey C."/>
            <person name="LaButti K."/>
            <person name="Lindquist E.A."/>
            <person name="Lipzen A."/>
            <person name="Lundell T."/>
            <person name="Morin E."/>
            <person name="Murat C."/>
            <person name="Riley R."/>
            <person name="Ohm R."/>
            <person name="Sun H."/>
            <person name="Tunlid A."/>
            <person name="Henrissat B."/>
            <person name="Grigoriev I.V."/>
            <person name="Hibbett D.S."/>
            <person name="Martin F."/>
        </authorList>
    </citation>
    <scope>NUCLEOTIDE SEQUENCE [LARGE SCALE GENOMIC DNA]</scope>
    <source>
        <strain evidence="3">UH-Slu-Lm8-n1</strain>
    </source>
</reference>
<protein>
    <submittedName>
        <fullName evidence="2">Uncharacterized protein</fullName>
    </submittedName>
</protein>
<gene>
    <name evidence="2" type="ORF">CY34DRAFT_51142</name>
</gene>
<feature type="non-terminal residue" evidence="2">
    <location>
        <position position="1"/>
    </location>
</feature>
<feature type="non-terminal residue" evidence="2">
    <location>
        <position position="163"/>
    </location>
</feature>